<sequence>KKLDMLEGNDNSEQNSEEYSSQKEYNEEEYSEKEYSDQEEYEGIDDEERTCIRLLTFGASGMLTNAAKGTSKITNFFGPSTSALPMYSALWTASPRHLILAKLNYDEDESENSDADGGDDNSEEAYFELGDAVYEYFVRVYNGHEKVKASEVAANIVYVIPNPYKCKRIYFLGNFYLCNESFPISHHGQHQKYKWLVDDKDFRQYVNPVILPEHMGGIKKSISLRMAKKWLNILGCQFKKYQKEWWMATYEEIKMEQIPPVLRVDERELILVTYDECIFYSYDEKRGIWVYSGIMPLRKKGSEKSIITIKHLLKQIKKKAIPIFEAKFPGATAVFAFNNSTNHAAFADDALVVQKMNKGPREKQSVMRPTTFIDVNGRQRAQEMVFEEDYPNPNLREKPKGIKKILEERGLFKEELNLDCLMCKKKNDSERMDCCLRKIMASQPDFVIQKSTIVELIEGADHICIFYLKFYCELNFIEMYWGAAKRYARNHCDYTWTGLQEAVPEALNSVDIVTIRKFTRKSWRYMELYHGELIGKLAEYACKKFKLHRRVPENELASFVQENRERAIN</sequence>
<dbReference type="OrthoDB" id="10044727at2759"/>
<evidence type="ECO:0000313" key="2">
    <source>
        <dbReference type="EMBL" id="CAG8622240.1"/>
    </source>
</evidence>
<dbReference type="InterPro" id="IPR036397">
    <property type="entry name" value="RNaseH_sf"/>
</dbReference>
<reference evidence="2" key="1">
    <citation type="submission" date="2021-06" db="EMBL/GenBank/DDBJ databases">
        <authorList>
            <person name="Kallberg Y."/>
            <person name="Tangrot J."/>
            <person name="Rosling A."/>
        </authorList>
    </citation>
    <scope>NUCLEOTIDE SEQUENCE</scope>
    <source>
        <strain evidence="2">FL966</strain>
    </source>
</reference>
<feature type="compositionally biased region" description="Acidic residues" evidence="1">
    <location>
        <begin position="26"/>
        <end position="43"/>
    </location>
</feature>
<dbReference type="EMBL" id="CAJVQA010005513">
    <property type="protein sequence ID" value="CAG8622240.1"/>
    <property type="molecule type" value="Genomic_DNA"/>
</dbReference>
<dbReference type="PANTHER" id="PTHR35871">
    <property type="entry name" value="EXPRESSED PROTEIN"/>
    <property type="match status" value="1"/>
</dbReference>
<dbReference type="Gene3D" id="3.30.420.10">
    <property type="entry name" value="Ribonuclease H-like superfamily/Ribonuclease H"/>
    <property type="match status" value="1"/>
</dbReference>
<comment type="caution">
    <text evidence="2">The sequence shown here is derived from an EMBL/GenBank/DDBJ whole genome shotgun (WGS) entry which is preliminary data.</text>
</comment>
<keyword evidence="3" id="KW-1185">Reference proteome</keyword>
<dbReference type="AlphaFoldDB" id="A0A9N9D4L7"/>
<proteinExistence type="predicted"/>
<organism evidence="2 3">
    <name type="scientific">Cetraspora pellucida</name>
    <dbReference type="NCBI Taxonomy" id="1433469"/>
    <lineage>
        <taxon>Eukaryota</taxon>
        <taxon>Fungi</taxon>
        <taxon>Fungi incertae sedis</taxon>
        <taxon>Mucoromycota</taxon>
        <taxon>Glomeromycotina</taxon>
        <taxon>Glomeromycetes</taxon>
        <taxon>Diversisporales</taxon>
        <taxon>Gigasporaceae</taxon>
        <taxon>Cetraspora</taxon>
    </lineage>
</organism>
<evidence type="ECO:0000313" key="3">
    <source>
        <dbReference type="Proteomes" id="UP000789759"/>
    </source>
</evidence>
<dbReference type="Proteomes" id="UP000789759">
    <property type="component" value="Unassembled WGS sequence"/>
</dbReference>
<dbReference type="GO" id="GO:0003676">
    <property type="term" value="F:nucleic acid binding"/>
    <property type="evidence" value="ECO:0007669"/>
    <property type="project" value="InterPro"/>
</dbReference>
<protein>
    <submittedName>
        <fullName evidence="2">19511_t:CDS:1</fullName>
    </submittedName>
</protein>
<feature type="compositionally biased region" description="Low complexity" evidence="1">
    <location>
        <begin position="9"/>
        <end position="19"/>
    </location>
</feature>
<evidence type="ECO:0000256" key="1">
    <source>
        <dbReference type="SAM" id="MobiDB-lite"/>
    </source>
</evidence>
<feature type="non-terminal residue" evidence="2">
    <location>
        <position position="1"/>
    </location>
</feature>
<accession>A0A9N9D4L7</accession>
<gene>
    <name evidence="2" type="ORF">CPELLU_LOCUS7981</name>
</gene>
<name>A0A9N9D4L7_9GLOM</name>
<dbReference type="PANTHER" id="PTHR35871:SF1">
    <property type="entry name" value="CXC1-LIKE CYSTEINE CLUSTER ASSOCIATED WITH KDZ TRANSPOSASES DOMAIN-CONTAINING PROTEIN"/>
    <property type="match status" value="1"/>
</dbReference>
<feature type="region of interest" description="Disordered" evidence="1">
    <location>
        <begin position="1"/>
        <end position="43"/>
    </location>
</feature>